<sequence>MLDTTFLVDPRGRIVYVNAACQRMFGYAPEELIGQLLFDYLAPDDRARTQEEARHVMAGCPRVGFENRYLRKDGRYVNVMWSACWSAEDQLRIGVARDVTHLKRTEAIQHATYAISEAAHNATDLDGLLRQIHQIVARLVPVAGLAIATCDRRTKELSFSYQMDRDGSLPVLDEPLACQFCAQVICGGRPMRLPDTMLRARSGEALSRHDRTGWLAIPLIAQHETIGVLVLKSDPETHHSDEDRGLLHFVSEQVAIAIDRAQMKDELLRAARYDELTGLPNRRLFKDRINSAVARCVRSRGSMAVLYIDVDDFKQVNDALGHATGDLLLKDIARRLQLCVRGADTVARLGGDEFVVLLEGVATQGDAQLVVVKIRDAMLPPLDIGGQSLRIQLSIGVALYPEHGQELEQLLKHADEAMYSDKRNTGAVLTYPAPPNPIGGSSPADR</sequence>
<dbReference type="PROSITE" id="PS50887">
    <property type="entry name" value="GGDEF"/>
    <property type="match status" value="1"/>
</dbReference>
<dbReference type="Gene3D" id="3.30.450.40">
    <property type="match status" value="1"/>
</dbReference>
<dbReference type="CDD" id="cd00130">
    <property type="entry name" value="PAS"/>
    <property type="match status" value="1"/>
</dbReference>
<dbReference type="SUPFAM" id="SSF55781">
    <property type="entry name" value="GAF domain-like"/>
    <property type="match status" value="1"/>
</dbReference>
<dbReference type="InterPro" id="IPR013767">
    <property type="entry name" value="PAS_fold"/>
</dbReference>
<keyword evidence="5" id="KW-1185">Reference proteome</keyword>
<dbReference type="InterPro" id="IPR029016">
    <property type="entry name" value="GAF-like_dom_sf"/>
</dbReference>
<accession>A0ABX1MKE5</accession>
<evidence type="ECO:0000313" key="5">
    <source>
        <dbReference type="Proteomes" id="UP000652074"/>
    </source>
</evidence>
<dbReference type="Gene3D" id="3.30.70.270">
    <property type="match status" value="1"/>
</dbReference>
<dbReference type="SMART" id="SM00091">
    <property type="entry name" value="PAS"/>
    <property type="match status" value="1"/>
</dbReference>
<dbReference type="InterPro" id="IPR000014">
    <property type="entry name" value="PAS"/>
</dbReference>
<dbReference type="PANTHER" id="PTHR46663:SF3">
    <property type="entry name" value="SLL0267 PROTEIN"/>
    <property type="match status" value="1"/>
</dbReference>
<evidence type="ECO:0000313" key="4">
    <source>
        <dbReference type="EMBL" id="NMF88203.1"/>
    </source>
</evidence>
<dbReference type="Gene3D" id="3.30.450.20">
    <property type="entry name" value="PAS domain"/>
    <property type="match status" value="1"/>
</dbReference>
<dbReference type="PANTHER" id="PTHR46663">
    <property type="entry name" value="DIGUANYLATE CYCLASE DGCT-RELATED"/>
    <property type="match status" value="1"/>
</dbReference>
<dbReference type="InterPro" id="IPR000160">
    <property type="entry name" value="GGDEF_dom"/>
</dbReference>
<dbReference type="Pfam" id="PF13185">
    <property type="entry name" value="GAF_2"/>
    <property type="match status" value="1"/>
</dbReference>
<dbReference type="SMART" id="SM00065">
    <property type="entry name" value="GAF"/>
    <property type="match status" value="1"/>
</dbReference>
<dbReference type="InterPro" id="IPR035965">
    <property type="entry name" value="PAS-like_dom_sf"/>
</dbReference>
<dbReference type="EMBL" id="WTVR01000010">
    <property type="protein sequence ID" value="NMF88203.1"/>
    <property type="molecule type" value="Genomic_DNA"/>
</dbReference>
<gene>
    <name evidence="4" type="ORF">GPA26_06870</name>
</gene>
<dbReference type="NCBIfam" id="TIGR00229">
    <property type="entry name" value="sensory_box"/>
    <property type="match status" value="1"/>
</dbReference>
<dbReference type="InterPro" id="IPR043128">
    <property type="entry name" value="Rev_trsase/Diguanyl_cyclase"/>
</dbReference>
<name>A0ABX1MKE5_9RHOO</name>
<proteinExistence type="predicted"/>
<feature type="region of interest" description="Disordered" evidence="1">
    <location>
        <begin position="425"/>
        <end position="446"/>
    </location>
</feature>
<protein>
    <submittedName>
        <fullName evidence="4">Diguanylate cyclase</fullName>
    </submittedName>
</protein>
<dbReference type="InterPro" id="IPR052163">
    <property type="entry name" value="DGC-Regulatory_Protein"/>
</dbReference>
<organism evidence="4 5">
    <name type="scientific">Aromatoleum petrolei</name>
    <dbReference type="NCBI Taxonomy" id="76116"/>
    <lineage>
        <taxon>Bacteria</taxon>
        <taxon>Pseudomonadati</taxon>
        <taxon>Pseudomonadota</taxon>
        <taxon>Betaproteobacteria</taxon>
        <taxon>Rhodocyclales</taxon>
        <taxon>Rhodocyclaceae</taxon>
        <taxon>Aromatoleum</taxon>
    </lineage>
</organism>
<dbReference type="Pfam" id="PF00990">
    <property type="entry name" value="GGDEF"/>
    <property type="match status" value="1"/>
</dbReference>
<feature type="domain" description="GGDEF" evidence="3">
    <location>
        <begin position="301"/>
        <end position="431"/>
    </location>
</feature>
<evidence type="ECO:0000259" key="3">
    <source>
        <dbReference type="PROSITE" id="PS50887"/>
    </source>
</evidence>
<feature type="domain" description="PAS" evidence="2">
    <location>
        <begin position="1"/>
        <end position="60"/>
    </location>
</feature>
<dbReference type="PROSITE" id="PS50112">
    <property type="entry name" value="PAS"/>
    <property type="match status" value="1"/>
</dbReference>
<dbReference type="InterPro" id="IPR003018">
    <property type="entry name" value="GAF"/>
</dbReference>
<dbReference type="InterPro" id="IPR029787">
    <property type="entry name" value="Nucleotide_cyclase"/>
</dbReference>
<dbReference type="CDD" id="cd01949">
    <property type="entry name" value="GGDEF"/>
    <property type="match status" value="1"/>
</dbReference>
<comment type="caution">
    <text evidence="4">The sequence shown here is derived from an EMBL/GenBank/DDBJ whole genome shotgun (WGS) entry which is preliminary data.</text>
</comment>
<reference evidence="4 5" key="1">
    <citation type="submission" date="2019-12" db="EMBL/GenBank/DDBJ databases">
        <title>Comparative genomics gives insights into the taxonomy of the Azoarcus-Aromatoleum group and reveals separate origins of nif in the plant-associated Azoarcus and non-plant-associated Aromatoleum sub-groups.</title>
        <authorList>
            <person name="Lafos M."/>
            <person name="Maluk M."/>
            <person name="Batista M."/>
            <person name="Junghare M."/>
            <person name="Carmona M."/>
            <person name="Faoro H."/>
            <person name="Cruz L.M."/>
            <person name="Battistoni F."/>
            <person name="De Souza E."/>
            <person name="Pedrosa F."/>
            <person name="Chen W.-M."/>
            <person name="Poole P.S."/>
            <person name="Dixon R.A."/>
            <person name="James E.K."/>
        </authorList>
    </citation>
    <scope>NUCLEOTIDE SEQUENCE [LARGE SCALE GENOMIC DNA]</scope>
    <source>
        <strain evidence="4 5">ToN1</strain>
    </source>
</reference>
<evidence type="ECO:0000256" key="1">
    <source>
        <dbReference type="SAM" id="MobiDB-lite"/>
    </source>
</evidence>
<dbReference type="SUPFAM" id="SSF55785">
    <property type="entry name" value="PYP-like sensor domain (PAS domain)"/>
    <property type="match status" value="1"/>
</dbReference>
<dbReference type="Pfam" id="PF00989">
    <property type="entry name" value="PAS"/>
    <property type="match status" value="1"/>
</dbReference>
<dbReference type="NCBIfam" id="TIGR00254">
    <property type="entry name" value="GGDEF"/>
    <property type="match status" value="1"/>
</dbReference>
<dbReference type="Proteomes" id="UP000652074">
    <property type="component" value="Unassembled WGS sequence"/>
</dbReference>
<dbReference type="SMART" id="SM00267">
    <property type="entry name" value="GGDEF"/>
    <property type="match status" value="1"/>
</dbReference>
<dbReference type="SUPFAM" id="SSF55073">
    <property type="entry name" value="Nucleotide cyclase"/>
    <property type="match status" value="1"/>
</dbReference>
<evidence type="ECO:0000259" key="2">
    <source>
        <dbReference type="PROSITE" id="PS50112"/>
    </source>
</evidence>